<organism evidence="6 7">
    <name type="scientific">Herpetosiphon gulosus</name>
    <dbReference type="NCBI Taxonomy" id="1973496"/>
    <lineage>
        <taxon>Bacteria</taxon>
        <taxon>Bacillati</taxon>
        <taxon>Chloroflexota</taxon>
        <taxon>Chloroflexia</taxon>
        <taxon>Herpetosiphonales</taxon>
        <taxon>Herpetosiphonaceae</taxon>
        <taxon>Herpetosiphon</taxon>
    </lineage>
</organism>
<dbReference type="Proteomes" id="UP001428290">
    <property type="component" value="Unassembled WGS sequence"/>
</dbReference>
<dbReference type="PROSITE" id="PS50043">
    <property type="entry name" value="HTH_LUXR_2"/>
    <property type="match status" value="1"/>
</dbReference>
<dbReference type="SUPFAM" id="SSF46894">
    <property type="entry name" value="C-terminal effector domain of the bipartite response regulators"/>
    <property type="match status" value="1"/>
</dbReference>
<dbReference type="PANTHER" id="PTHR44688:SF16">
    <property type="entry name" value="DNA-BINDING TRANSCRIPTIONAL ACTIVATOR DEVR_DOSR"/>
    <property type="match status" value="1"/>
</dbReference>
<proteinExistence type="predicted"/>
<dbReference type="Pfam" id="PF00196">
    <property type="entry name" value="GerE"/>
    <property type="match status" value="1"/>
</dbReference>
<dbReference type="InterPro" id="IPR059106">
    <property type="entry name" value="WHD_MalT"/>
</dbReference>
<dbReference type="Gene3D" id="1.25.40.10">
    <property type="entry name" value="Tetratricopeptide repeat domain"/>
    <property type="match status" value="1"/>
</dbReference>
<dbReference type="InterPro" id="IPR027417">
    <property type="entry name" value="P-loop_NTPase"/>
</dbReference>
<evidence type="ECO:0000313" key="6">
    <source>
        <dbReference type="EMBL" id="GAA5528036.1"/>
    </source>
</evidence>
<keyword evidence="3" id="KW-0804">Transcription</keyword>
<protein>
    <submittedName>
        <fullName evidence="6">HTH-type transcriptional regulator MalT</fullName>
    </submittedName>
</protein>
<feature type="domain" description="HTH luxR-type" evidence="5">
    <location>
        <begin position="792"/>
        <end position="857"/>
    </location>
</feature>
<dbReference type="InterPro" id="IPR011990">
    <property type="entry name" value="TPR-like_helical_dom_sf"/>
</dbReference>
<dbReference type="Pfam" id="PF13191">
    <property type="entry name" value="AAA_16"/>
    <property type="match status" value="1"/>
</dbReference>
<evidence type="ECO:0000256" key="3">
    <source>
        <dbReference type="ARBA" id="ARBA00023163"/>
    </source>
</evidence>
<dbReference type="InterPro" id="IPR019734">
    <property type="entry name" value="TPR_rpt"/>
</dbReference>
<comment type="caution">
    <text evidence="6">The sequence shown here is derived from an EMBL/GenBank/DDBJ whole genome shotgun (WGS) entry which is preliminary data.</text>
</comment>
<evidence type="ECO:0000313" key="7">
    <source>
        <dbReference type="Proteomes" id="UP001428290"/>
    </source>
</evidence>
<evidence type="ECO:0000256" key="1">
    <source>
        <dbReference type="ARBA" id="ARBA00023015"/>
    </source>
</evidence>
<dbReference type="PROSITE" id="PS00622">
    <property type="entry name" value="HTH_LUXR_1"/>
    <property type="match status" value="1"/>
</dbReference>
<dbReference type="SMART" id="SM00421">
    <property type="entry name" value="HTH_LUXR"/>
    <property type="match status" value="1"/>
</dbReference>
<dbReference type="Gene3D" id="1.10.10.10">
    <property type="entry name" value="Winged helix-like DNA-binding domain superfamily/Winged helix DNA-binding domain"/>
    <property type="match status" value="1"/>
</dbReference>
<dbReference type="SUPFAM" id="SSF48452">
    <property type="entry name" value="TPR-like"/>
    <property type="match status" value="2"/>
</dbReference>
<keyword evidence="2" id="KW-0238">DNA-binding</keyword>
<gene>
    <name evidence="6" type="primary">malT_4</name>
    <name evidence="6" type="ORF">Hgul01_01832</name>
</gene>
<dbReference type="InterPro" id="IPR016032">
    <property type="entry name" value="Sig_transdc_resp-reg_C-effctor"/>
</dbReference>
<sequence>MLQLIQTKLVVPPPRERVVKRSRLYQRLDAGRNQRLTLISAPAGFGKTTLVSAWLHTTKQQHCVWLTLNSHDNDPLRFAQYLQQGFQAQLPQFNWQWLELLGHQVLINVVTTLINQLHEQAEQWVLVLDDYQMIDHPVIHEALTMLIEHCPPQLHMVLTCRQQPALPLARWRARNWLNTIGVADLRFTDYEGGEFLRDVMHVRLNQQIESQVLHQSAGWIAGLQLAALALSEAPSPEHGLRALNSGQASDISVYLLEEVFQQQPTSIQQALLALAPLDRFNRSLADFMHLQRELGSSQLDQIIERQLFIGALDQEWWQLHPLFRDFLLQHANLVDPELRNRVLALAAEWCRDQHYIHDAMHYALQAQAHQLAAAILTPWVGQFVREAAFYTLRPWLDQLPIHVIWNEPRLCIAQMWILITLRNGEGIQGYLERISQLVGSNEPNPLAAEALALGALAATMTSKLEQAALWGEQAKRLNTSNDPTIQGVMTFCLAVVAHFQGDAQQAEMFYQQTETLGQTINSRFLSTVGAVNRAGLLHDIGQFSRAEQICLSLIEQAQALPAPRPFMAGMYWMLARIYHQRHQLPEALVAVEQSLNNSKIMDNRQMWCVAQAQRVAILQSQNDYPQALHCLLQLEEYAIGHDNAKIRLIIQQTRCLLAIEQHDLAQATQWLALINTDPEDLNNPINQWLGGLLALRQAALDQAASLLNQALTTAERINFVPLLVSIYATLAMVLARQGQLPKALEQLQHALTIAEPELIIQPLLDLQAGLIPLLQQLPSSPLVLRLLHHNRLETLDLAITPREHEILRYLAAGLGNRAIAEALVIAESTLKRHISNLYLKLDVHNRTAAIVKAREQGLID</sequence>
<accession>A0ABP9WZQ1</accession>
<dbReference type="InterPro" id="IPR041664">
    <property type="entry name" value="AAA_16"/>
</dbReference>
<keyword evidence="7" id="KW-1185">Reference proteome</keyword>
<dbReference type="Pfam" id="PF17874">
    <property type="entry name" value="TPR_MalT"/>
    <property type="match status" value="1"/>
</dbReference>
<feature type="repeat" description="TPR" evidence="4">
    <location>
        <begin position="724"/>
        <end position="757"/>
    </location>
</feature>
<keyword evidence="4" id="KW-0802">TPR repeat</keyword>
<dbReference type="PROSITE" id="PS50005">
    <property type="entry name" value="TPR"/>
    <property type="match status" value="1"/>
</dbReference>
<dbReference type="InterPro" id="IPR036388">
    <property type="entry name" value="WH-like_DNA-bd_sf"/>
</dbReference>
<dbReference type="Gene3D" id="3.40.50.300">
    <property type="entry name" value="P-loop containing nucleotide triphosphate hydrolases"/>
    <property type="match status" value="1"/>
</dbReference>
<dbReference type="InterPro" id="IPR041617">
    <property type="entry name" value="TPR_MalT"/>
</dbReference>
<evidence type="ECO:0000256" key="4">
    <source>
        <dbReference type="PROSITE-ProRule" id="PRU00339"/>
    </source>
</evidence>
<dbReference type="PANTHER" id="PTHR44688">
    <property type="entry name" value="DNA-BINDING TRANSCRIPTIONAL ACTIVATOR DEVR_DOSR"/>
    <property type="match status" value="1"/>
</dbReference>
<dbReference type="RefSeq" id="WP_345721642.1">
    <property type="nucleotide sequence ID" value="NZ_BAABRU010000005.1"/>
</dbReference>
<dbReference type="CDD" id="cd06170">
    <property type="entry name" value="LuxR_C_like"/>
    <property type="match status" value="1"/>
</dbReference>
<evidence type="ECO:0000256" key="2">
    <source>
        <dbReference type="ARBA" id="ARBA00023125"/>
    </source>
</evidence>
<dbReference type="Pfam" id="PF25873">
    <property type="entry name" value="WHD_MalT"/>
    <property type="match status" value="1"/>
</dbReference>
<keyword evidence="1" id="KW-0805">Transcription regulation</keyword>
<dbReference type="InterPro" id="IPR000792">
    <property type="entry name" value="Tscrpt_reg_LuxR_C"/>
</dbReference>
<name>A0ABP9WZQ1_9CHLR</name>
<dbReference type="EMBL" id="BAABRU010000005">
    <property type="protein sequence ID" value="GAA5528036.1"/>
    <property type="molecule type" value="Genomic_DNA"/>
</dbReference>
<evidence type="ECO:0000259" key="5">
    <source>
        <dbReference type="PROSITE" id="PS50043"/>
    </source>
</evidence>
<reference evidence="6 7" key="1">
    <citation type="submission" date="2024-02" db="EMBL/GenBank/DDBJ databases">
        <title>Herpetosiphon gulosus NBRC 112829.</title>
        <authorList>
            <person name="Ichikawa N."/>
            <person name="Katano-Makiyama Y."/>
            <person name="Hidaka K."/>
        </authorList>
    </citation>
    <scope>NUCLEOTIDE SEQUENCE [LARGE SCALE GENOMIC DNA]</scope>
    <source>
        <strain evidence="6 7">NBRC 112829</strain>
    </source>
</reference>
<dbReference type="PRINTS" id="PR00038">
    <property type="entry name" value="HTHLUXR"/>
</dbReference>
<dbReference type="SUPFAM" id="SSF52540">
    <property type="entry name" value="P-loop containing nucleoside triphosphate hydrolases"/>
    <property type="match status" value="1"/>
</dbReference>